<protein>
    <submittedName>
        <fullName evidence="2">Uncharacterized protein</fullName>
    </submittedName>
</protein>
<dbReference type="EMBL" id="CAJNOJ010000245">
    <property type="protein sequence ID" value="CAF1331877.1"/>
    <property type="molecule type" value="Genomic_DNA"/>
</dbReference>
<dbReference type="SUPFAM" id="SSF56112">
    <property type="entry name" value="Protein kinase-like (PK-like)"/>
    <property type="match status" value="1"/>
</dbReference>
<evidence type="ECO:0000313" key="2">
    <source>
        <dbReference type="EMBL" id="CAF1331877.1"/>
    </source>
</evidence>
<organism evidence="2 5">
    <name type="scientific">Adineta ricciae</name>
    <name type="common">Rotifer</name>
    <dbReference type="NCBI Taxonomy" id="249248"/>
    <lineage>
        <taxon>Eukaryota</taxon>
        <taxon>Metazoa</taxon>
        <taxon>Spiralia</taxon>
        <taxon>Gnathifera</taxon>
        <taxon>Rotifera</taxon>
        <taxon>Eurotatoria</taxon>
        <taxon>Bdelloidea</taxon>
        <taxon>Adinetida</taxon>
        <taxon>Adinetidae</taxon>
        <taxon>Adineta</taxon>
    </lineage>
</organism>
<dbReference type="InterPro" id="IPR011009">
    <property type="entry name" value="Kinase-like_dom_sf"/>
</dbReference>
<keyword evidence="4" id="KW-1185">Reference proteome</keyword>
<comment type="caution">
    <text evidence="2">The sequence shown here is derived from an EMBL/GenBank/DDBJ whole genome shotgun (WGS) entry which is preliminary data.</text>
</comment>
<dbReference type="AlphaFoldDB" id="A0A815FZ88"/>
<dbReference type="Gene3D" id="1.10.510.10">
    <property type="entry name" value="Transferase(Phosphotransferase) domain 1"/>
    <property type="match status" value="1"/>
</dbReference>
<evidence type="ECO:0000313" key="4">
    <source>
        <dbReference type="Proteomes" id="UP000663828"/>
    </source>
</evidence>
<accession>A0A815FZ88</accession>
<evidence type="ECO:0000256" key="1">
    <source>
        <dbReference type="SAM" id="MobiDB-lite"/>
    </source>
</evidence>
<name>A0A815FZ88_ADIRI</name>
<dbReference type="OrthoDB" id="6764942at2759"/>
<gene>
    <name evidence="2" type="ORF">EDS130_LOCUS32237</name>
    <name evidence="3" type="ORF">XAT740_LOCUS31863</name>
</gene>
<feature type="compositionally biased region" description="Low complexity" evidence="1">
    <location>
        <begin position="103"/>
        <end position="121"/>
    </location>
</feature>
<dbReference type="Proteomes" id="UP000663828">
    <property type="component" value="Unassembled WGS sequence"/>
</dbReference>
<evidence type="ECO:0000313" key="5">
    <source>
        <dbReference type="Proteomes" id="UP000663852"/>
    </source>
</evidence>
<reference evidence="2" key="1">
    <citation type="submission" date="2021-02" db="EMBL/GenBank/DDBJ databases">
        <authorList>
            <person name="Nowell W R."/>
        </authorList>
    </citation>
    <scope>NUCLEOTIDE SEQUENCE</scope>
</reference>
<dbReference type="EMBL" id="CAJNOR010002931">
    <property type="protein sequence ID" value="CAF1358216.1"/>
    <property type="molecule type" value="Genomic_DNA"/>
</dbReference>
<dbReference type="Proteomes" id="UP000663852">
    <property type="component" value="Unassembled WGS sequence"/>
</dbReference>
<proteinExistence type="predicted"/>
<feature type="region of interest" description="Disordered" evidence="1">
    <location>
        <begin position="98"/>
        <end position="121"/>
    </location>
</feature>
<evidence type="ECO:0000313" key="3">
    <source>
        <dbReference type="EMBL" id="CAF1358216.1"/>
    </source>
</evidence>
<sequence>MTITWKNVSQAAKDLVKGLLTVDPSKRLTIKDLSRNAWLRGSSMSTMHDHLVTPNVLCQASRSLIVRAVNVTMRAFQKAGQFQLSSVIDGLLARRRYTKRSTDSCSSTSSSATTTTNLPDI</sequence>